<organism evidence="9 10">
    <name type="scientific">Halalkalibacter okhensis</name>
    <dbReference type="NCBI Taxonomy" id="333138"/>
    <lineage>
        <taxon>Bacteria</taxon>
        <taxon>Bacillati</taxon>
        <taxon>Bacillota</taxon>
        <taxon>Bacilli</taxon>
        <taxon>Bacillales</taxon>
        <taxon>Bacillaceae</taxon>
        <taxon>Halalkalibacter</taxon>
    </lineage>
</organism>
<keyword evidence="4 7" id="KW-0812">Transmembrane</keyword>
<accession>A0A0B0IGR7</accession>
<keyword evidence="3" id="KW-1003">Cell membrane</keyword>
<dbReference type="PANTHER" id="PTHR34582:SF6">
    <property type="entry name" value="UPF0702 TRANSMEMBRANE PROTEIN YCAP"/>
    <property type="match status" value="1"/>
</dbReference>
<dbReference type="InterPro" id="IPR007353">
    <property type="entry name" value="DUF421"/>
</dbReference>
<dbReference type="Pfam" id="PF04239">
    <property type="entry name" value="DUF421"/>
    <property type="match status" value="1"/>
</dbReference>
<evidence type="ECO:0000256" key="5">
    <source>
        <dbReference type="ARBA" id="ARBA00022989"/>
    </source>
</evidence>
<dbReference type="GO" id="GO:0005886">
    <property type="term" value="C:plasma membrane"/>
    <property type="evidence" value="ECO:0007669"/>
    <property type="project" value="UniProtKB-SubCell"/>
</dbReference>
<keyword evidence="10" id="KW-1185">Reference proteome</keyword>
<evidence type="ECO:0000256" key="7">
    <source>
        <dbReference type="SAM" id="Phobius"/>
    </source>
</evidence>
<gene>
    <name evidence="9" type="ORF">LQ50_09495</name>
</gene>
<dbReference type="Proteomes" id="UP000030832">
    <property type="component" value="Unassembled WGS sequence"/>
</dbReference>
<evidence type="ECO:0000256" key="2">
    <source>
        <dbReference type="ARBA" id="ARBA00006448"/>
    </source>
</evidence>
<dbReference type="RefSeq" id="WP_034628295.1">
    <property type="nucleotide sequence ID" value="NZ_JRJU01000009.1"/>
</dbReference>
<feature type="domain" description="YetF C-terminal" evidence="8">
    <location>
        <begin position="91"/>
        <end position="222"/>
    </location>
</feature>
<comment type="subcellular location">
    <subcellularLocation>
        <location evidence="1">Cell membrane</location>
        <topology evidence="1">Multi-pass membrane protein</topology>
    </subcellularLocation>
</comment>
<dbReference type="EMBL" id="JRJU01000009">
    <property type="protein sequence ID" value="KHF40490.1"/>
    <property type="molecule type" value="Genomic_DNA"/>
</dbReference>
<evidence type="ECO:0000313" key="9">
    <source>
        <dbReference type="EMBL" id="KHF40490.1"/>
    </source>
</evidence>
<feature type="transmembrane region" description="Helical" evidence="7">
    <location>
        <begin position="68"/>
        <end position="90"/>
    </location>
</feature>
<feature type="transmembrane region" description="Helical" evidence="7">
    <location>
        <begin position="12"/>
        <end position="31"/>
    </location>
</feature>
<comment type="caution">
    <text evidence="9">The sequence shown here is derived from an EMBL/GenBank/DDBJ whole genome shotgun (WGS) entry which is preliminary data.</text>
</comment>
<keyword evidence="5 7" id="KW-1133">Transmembrane helix</keyword>
<evidence type="ECO:0000259" key="8">
    <source>
        <dbReference type="Pfam" id="PF04239"/>
    </source>
</evidence>
<dbReference type="OrthoDB" id="9778331at2"/>
<comment type="similarity">
    <text evidence="2">Belongs to the UPF0702 family.</text>
</comment>
<reference evidence="9 10" key="1">
    <citation type="submission" date="2014-09" db="EMBL/GenBank/DDBJ databases">
        <title>Genome sequencing and annotation of Bacillus Okhensis strain Kh10-101T.</title>
        <authorList>
            <person name="Prakash J.S."/>
        </authorList>
    </citation>
    <scope>NUCLEOTIDE SEQUENCE [LARGE SCALE GENOMIC DNA]</scope>
    <source>
        <strain evidence="10">Kh10-101T</strain>
    </source>
</reference>
<evidence type="ECO:0000256" key="4">
    <source>
        <dbReference type="ARBA" id="ARBA00022692"/>
    </source>
</evidence>
<evidence type="ECO:0000256" key="1">
    <source>
        <dbReference type="ARBA" id="ARBA00004651"/>
    </source>
</evidence>
<dbReference type="eggNOG" id="COG2323">
    <property type="taxonomic scope" value="Bacteria"/>
</dbReference>
<evidence type="ECO:0000256" key="6">
    <source>
        <dbReference type="ARBA" id="ARBA00023136"/>
    </source>
</evidence>
<name>A0A0B0IGR7_9BACI</name>
<keyword evidence="6 7" id="KW-0472">Membrane</keyword>
<dbReference type="PANTHER" id="PTHR34582">
    <property type="entry name" value="UPF0702 TRANSMEMBRANE PROTEIN YCAP"/>
    <property type="match status" value="1"/>
</dbReference>
<sequence length="239" mass="26599">MFDFWQGAEGLPVYGHMIRAMIVYFYIFIIVKVLGQRSMSSIDALDFIFGVVIGDILGEPLTDGELPLAGPVGAAAMIAGLHLSLSIFALKAPRFRRVIEDEPIVLMKNGKILHKELRKAKITLEAFLMDLRLNNASDLTEVDYAILEMNGSISVIKKSNFESVTPNDMQMNVANKGYSSVLIEDGRIIDANVQKFGTLDWLRDQVHKHGFANPKEIFLMTVDESGQIYTSPKSNNTES</sequence>
<protein>
    <recommendedName>
        <fullName evidence="8">YetF C-terminal domain-containing protein</fullName>
    </recommendedName>
</protein>
<dbReference type="AlphaFoldDB" id="A0A0B0IGR7"/>
<evidence type="ECO:0000256" key="3">
    <source>
        <dbReference type="ARBA" id="ARBA00022475"/>
    </source>
</evidence>
<dbReference type="STRING" id="333138.LQ50_09495"/>
<feature type="transmembrane region" description="Helical" evidence="7">
    <location>
        <begin position="43"/>
        <end position="62"/>
    </location>
</feature>
<evidence type="ECO:0000313" key="10">
    <source>
        <dbReference type="Proteomes" id="UP000030832"/>
    </source>
</evidence>
<proteinExistence type="inferred from homology"/>
<dbReference type="Gene3D" id="3.30.240.20">
    <property type="entry name" value="bsu07140 like domains"/>
    <property type="match status" value="2"/>
</dbReference>
<dbReference type="InterPro" id="IPR023090">
    <property type="entry name" value="UPF0702_alpha/beta_dom_sf"/>
</dbReference>